<dbReference type="PANTHER" id="PTHR30433">
    <property type="entry name" value="CHEMOTAXIS PROTEIN MOTA"/>
    <property type="match status" value="1"/>
</dbReference>
<evidence type="ECO:0000256" key="6">
    <source>
        <dbReference type="ARBA" id="ARBA00022989"/>
    </source>
</evidence>
<dbReference type="GO" id="GO:0005886">
    <property type="term" value="C:plasma membrane"/>
    <property type="evidence" value="ECO:0007669"/>
    <property type="project" value="UniProtKB-SubCell"/>
</dbReference>
<evidence type="ECO:0000256" key="3">
    <source>
        <dbReference type="ARBA" id="ARBA00022448"/>
    </source>
</evidence>
<keyword evidence="11" id="KW-1185">Reference proteome</keyword>
<evidence type="ECO:0000256" key="5">
    <source>
        <dbReference type="ARBA" id="ARBA00022692"/>
    </source>
</evidence>
<evidence type="ECO:0000259" key="9">
    <source>
        <dbReference type="Pfam" id="PF01618"/>
    </source>
</evidence>
<dbReference type="InterPro" id="IPR002898">
    <property type="entry name" value="MotA_ExbB_proton_chnl"/>
</dbReference>
<dbReference type="InterPro" id="IPR047055">
    <property type="entry name" value="MotA-like"/>
</dbReference>
<accession>A0A1W1UMS9</accession>
<dbReference type="AlphaFoldDB" id="A0A1W1UMS9"/>
<dbReference type="GO" id="GO:0006935">
    <property type="term" value="P:chemotaxis"/>
    <property type="evidence" value="ECO:0007669"/>
    <property type="project" value="InterPro"/>
</dbReference>
<comment type="subcellular location">
    <subcellularLocation>
        <location evidence="1">Cell membrane</location>
        <topology evidence="1">Multi-pass membrane protein</topology>
    </subcellularLocation>
</comment>
<keyword evidence="6 8" id="KW-1133">Transmembrane helix</keyword>
<keyword evidence="5 8" id="KW-0812">Transmembrane</keyword>
<dbReference type="GO" id="GO:0071978">
    <property type="term" value="P:bacterial-type flagellum-dependent swarming motility"/>
    <property type="evidence" value="ECO:0007669"/>
    <property type="project" value="InterPro"/>
</dbReference>
<dbReference type="OrthoDB" id="9806929at2"/>
<keyword evidence="4" id="KW-1003">Cell membrane</keyword>
<gene>
    <name evidence="10" type="ORF">SAMN00017405_0923</name>
</gene>
<evidence type="ECO:0000256" key="2">
    <source>
        <dbReference type="ARBA" id="ARBA00008038"/>
    </source>
</evidence>
<reference evidence="10 11" key="1">
    <citation type="submission" date="2017-04" db="EMBL/GenBank/DDBJ databases">
        <authorList>
            <person name="Afonso C.L."/>
            <person name="Miller P.J."/>
            <person name="Scott M.A."/>
            <person name="Spackman E."/>
            <person name="Goraichik I."/>
            <person name="Dimitrov K.M."/>
            <person name="Suarez D.L."/>
            <person name="Swayne D.E."/>
        </authorList>
    </citation>
    <scope>NUCLEOTIDE SEQUENCE [LARGE SCALE GENOMIC DNA]</scope>
    <source>
        <strain evidence="10 11">DSM 11270</strain>
    </source>
</reference>
<dbReference type="EMBL" id="FWWT01000008">
    <property type="protein sequence ID" value="SMB82402.1"/>
    <property type="molecule type" value="Genomic_DNA"/>
</dbReference>
<dbReference type="PANTHER" id="PTHR30433:SF2">
    <property type="entry name" value="MOTILITY PROTEIN A"/>
    <property type="match status" value="1"/>
</dbReference>
<proteinExistence type="inferred from homology"/>
<feature type="transmembrane region" description="Helical" evidence="8">
    <location>
        <begin position="35"/>
        <end position="52"/>
    </location>
</feature>
<organism evidence="10 11">
    <name type="scientific">Desulfonispora thiosulfatigenes DSM 11270</name>
    <dbReference type="NCBI Taxonomy" id="656914"/>
    <lineage>
        <taxon>Bacteria</taxon>
        <taxon>Bacillati</taxon>
        <taxon>Bacillota</taxon>
        <taxon>Clostridia</taxon>
        <taxon>Eubacteriales</taxon>
        <taxon>Peptococcaceae</taxon>
        <taxon>Desulfonispora</taxon>
    </lineage>
</organism>
<keyword evidence="3" id="KW-0813">Transport</keyword>
<dbReference type="STRING" id="656914.SAMN00017405_0923"/>
<protein>
    <submittedName>
        <fullName evidence="10">Chemotaxis protein MotA</fullName>
    </submittedName>
</protein>
<evidence type="ECO:0000256" key="7">
    <source>
        <dbReference type="ARBA" id="ARBA00023136"/>
    </source>
</evidence>
<dbReference type="Proteomes" id="UP000192731">
    <property type="component" value="Unassembled WGS sequence"/>
</dbReference>
<feature type="transmembrane region" description="Helical" evidence="8">
    <location>
        <begin position="153"/>
        <end position="171"/>
    </location>
</feature>
<dbReference type="InterPro" id="IPR000540">
    <property type="entry name" value="Flag_MotA_CS"/>
</dbReference>
<sequence>MKKDFLTPIGIFLGLTLVFLSISLGSSIKTFVDIASIMITVGGSFCGLLVNYQWNQIVGVIKTTKKVLSTEVMDVRDIITILVDLARKARREGILGLEDDMGLINDGFFQKGLRLTVDAVEPEQIKIILETDMQATAMRHEVSQGVFRSWGELAPAFGMIGTLIGLIQMLAKLDDPSSIGPAMSVALLTTFYGVLLANLILNPIAGKLELLSDQEMMRRQMMLEGILAIQSGINPRILEERLLSFVGTPPTTINQEGLESDVAL</sequence>
<evidence type="ECO:0000256" key="1">
    <source>
        <dbReference type="ARBA" id="ARBA00004651"/>
    </source>
</evidence>
<evidence type="ECO:0000313" key="10">
    <source>
        <dbReference type="EMBL" id="SMB82402.1"/>
    </source>
</evidence>
<evidence type="ECO:0000313" key="11">
    <source>
        <dbReference type="Proteomes" id="UP000192731"/>
    </source>
</evidence>
<evidence type="ECO:0000256" key="4">
    <source>
        <dbReference type="ARBA" id="ARBA00022475"/>
    </source>
</evidence>
<dbReference type="Pfam" id="PF01618">
    <property type="entry name" value="MotA_ExbB"/>
    <property type="match status" value="1"/>
</dbReference>
<evidence type="ECO:0000256" key="8">
    <source>
        <dbReference type="SAM" id="Phobius"/>
    </source>
</evidence>
<feature type="domain" description="MotA/TolQ/ExbB proton channel" evidence="9">
    <location>
        <begin position="104"/>
        <end position="221"/>
    </location>
</feature>
<dbReference type="PROSITE" id="PS01307">
    <property type="entry name" value="MOTA"/>
    <property type="match status" value="1"/>
</dbReference>
<comment type="similarity">
    <text evidence="2">Belongs to the MotA family.</text>
</comment>
<name>A0A1W1UMS9_DESTI</name>
<dbReference type="RefSeq" id="WP_084052173.1">
    <property type="nucleotide sequence ID" value="NZ_FWWT01000008.1"/>
</dbReference>
<keyword evidence="7 8" id="KW-0472">Membrane</keyword>
<feature type="transmembrane region" description="Helical" evidence="8">
    <location>
        <begin position="183"/>
        <end position="201"/>
    </location>
</feature>